<dbReference type="AlphaFoldDB" id="A0A397GNZ6"/>
<name>A0A397GNZ6_9GLOM</name>
<gene>
    <name evidence="1" type="ORF">Glove_460g40</name>
</gene>
<evidence type="ECO:0000313" key="2">
    <source>
        <dbReference type="Proteomes" id="UP000266861"/>
    </source>
</evidence>
<dbReference type="OrthoDB" id="2374255at2759"/>
<keyword evidence="2" id="KW-1185">Reference proteome</keyword>
<evidence type="ECO:0000313" key="1">
    <source>
        <dbReference type="EMBL" id="RHZ52575.1"/>
    </source>
</evidence>
<proteinExistence type="predicted"/>
<protein>
    <submittedName>
        <fullName evidence="1">Uncharacterized protein</fullName>
    </submittedName>
</protein>
<comment type="caution">
    <text evidence="1">The sequence shown here is derived from an EMBL/GenBank/DDBJ whole genome shotgun (WGS) entry which is preliminary data.</text>
</comment>
<organism evidence="1 2">
    <name type="scientific">Diversispora epigaea</name>
    <dbReference type="NCBI Taxonomy" id="1348612"/>
    <lineage>
        <taxon>Eukaryota</taxon>
        <taxon>Fungi</taxon>
        <taxon>Fungi incertae sedis</taxon>
        <taxon>Mucoromycota</taxon>
        <taxon>Glomeromycotina</taxon>
        <taxon>Glomeromycetes</taxon>
        <taxon>Diversisporales</taxon>
        <taxon>Diversisporaceae</taxon>
        <taxon>Diversispora</taxon>
    </lineage>
</organism>
<accession>A0A397GNZ6</accession>
<reference evidence="1 2" key="1">
    <citation type="submission" date="2018-08" db="EMBL/GenBank/DDBJ databases">
        <title>Genome and evolution of the arbuscular mycorrhizal fungus Diversispora epigaea (formerly Glomus versiforme) and its bacterial endosymbionts.</title>
        <authorList>
            <person name="Sun X."/>
            <person name="Fei Z."/>
            <person name="Harrison M."/>
        </authorList>
    </citation>
    <scope>NUCLEOTIDE SEQUENCE [LARGE SCALE GENOMIC DNA]</scope>
    <source>
        <strain evidence="1 2">IT104</strain>
    </source>
</reference>
<dbReference type="Proteomes" id="UP000266861">
    <property type="component" value="Unassembled WGS sequence"/>
</dbReference>
<sequence>MEKDNYKKHQTTTKYWICKKKFLNQALLKTIICCLNTGNYIKALYKGQILNQGLLKVRDHDHINDKYKGSAHNNYNKKLQMDEFKIMVSLICHNFQSYNFHLLIKFSTYSNES</sequence>
<dbReference type="STRING" id="1348612.A0A397GNZ6"/>
<dbReference type="EMBL" id="PQFF01000402">
    <property type="protein sequence ID" value="RHZ52575.1"/>
    <property type="molecule type" value="Genomic_DNA"/>
</dbReference>